<gene>
    <name evidence="2" type="ORF">SI7747_01001667</name>
    <name evidence="3" type="ORF">SI8410_01001798</name>
</gene>
<evidence type="ECO:0000256" key="1">
    <source>
        <dbReference type="SAM" id="Phobius"/>
    </source>
</evidence>
<feature type="transmembrane region" description="Helical" evidence="1">
    <location>
        <begin position="21"/>
        <end position="47"/>
    </location>
</feature>
<evidence type="ECO:0000313" key="4">
    <source>
        <dbReference type="Proteomes" id="UP000663760"/>
    </source>
</evidence>
<name>A0A7I8K0B4_SPIIN</name>
<keyword evidence="1" id="KW-0472">Membrane</keyword>
<keyword evidence="1" id="KW-0812">Transmembrane</keyword>
<protein>
    <submittedName>
        <fullName evidence="3">Uncharacterized protein</fullName>
    </submittedName>
</protein>
<dbReference type="Proteomes" id="UP000663760">
    <property type="component" value="Chromosome 1"/>
</dbReference>
<accession>A0A7I8K0B4</accession>
<dbReference type="EMBL" id="LR746264">
    <property type="protein sequence ID" value="CAA7389827.1"/>
    <property type="molecule type" value="Genomic_DNA"/>
</dbReference>
<keyword evidence="4" id="KW-1185">Reference proteome</keyword>
<proteinExistence type="predicted"/>
<evidence type="ECO:0000313" key="3">
    <source>
        <dbReference type="EMBL" id="CAA7389827.1"/>
    </source>
</evidence>
<dbReference type="EMBL" id="LR743588">
    <property type="protein sequence ID" value="CAA2615313.1"/>
    <property type="molecule type" value="Genomic_DNA"/>
</dbReference>
<reference evidence="3" key="1">
    <citation type="submission" date="2020-02" db="EMBL/GenBank/DDBJ databases">
        <authorList>
            <person name="Scholz U."/>
            <person name="Mascher M."/>
            <person name="Fiebig A."/>
        </authorList>
    </citation>
    <scope>NUCLEOTIDE SEQUENCE</scope>
</reference>
<organism evidence="3 4">
    <name type="scientific">Spirodela intermedia</name>
    <name type="common">Intermediate duckweed</name>
    <dbReference type="NCBI Taxonomy" id="51605"/>
    <lineage>
        <taxon>Eukaryota</taxon>
        <taxon>Viridiplantae</taxon>
        <taxon>Streptophyta</taxon>
        <taxon>Embryophyta</taxon>
        <taxon>Tracheophyta</taxon>
        <taxon>Spermatophyta</taxon>
        <taxon>Magnoliopsida</taxon>
        <taxon>Liliopsida</taxon>
        <taxon>Araceae</taxon>
        <taxon>Lemnoideae</taxon>
        <taxon>Spirodela</taxon>
    </lineage>
</organism>
<dbReference type="AlphaFoldDB" id="A0A7I8K0B4"/>
<keyword evidence="1" id="KW-1133">Transmembrane helix</keyword>
<sequence>MKKPTQPNLKDQRRRSFRSSPSVDLGILFFLVLFLLIGCGILVLLVLRDQVVHVALRLRELHLVHPLPRVPVQEGLPPEHGRELLADPVEHLLDRGDEVDGQFPEIRVELAREPEGSTTVSETLGDGKTEKVSIIRSGYSSLIFDISNVPMPDPVPPPIAVLRLLAHNIENGIDKLGTFGVVTLGPVVSGSGLPEHEVVRAEDLAVCPRPDTVHGSRLQIHEHCSGNEPTATGFIIVYVHSLELKIAVTVVPPCGVDAVLGADNLPELRPDLVPALPALDVEYLTHLRNDYSSESRRLQGEDQERDWPPVRTRIWEWRRGESTEPKVDGDGGGFKLF</sequence>
<dbReference type="OrthoDB" id="7470154at2759"/>
<evidence type="ECO:0000313" key="2">
    <source>
        <dbReference type="EMBL" id="CAA2615313.1"/>
    </source>
</evidence>